<dbReference type="eggNOG" id="COG0346">
    <property type="taxonomic scope" value="Bacteria"/>
</dbReference>
<dbReference type="Proteomes" id="UP000030002">
    <property type="component" value="Unassembled WGS sequence"/>
</dbReference>
<dbReference type="PANTHER" id="PTHR35908:SF1">
    <property type="entry name" value="CONSERVED PROTEIN"/>
    <property type="match status" value="1"/>
</dbReference>
<reference evidence="2 3" key="1">
    <citation type="submission" date="2013-08" db="EMBL/GenBank/DDBJ databases">
        <title>The genome sequence of Knoellia sinensis.</title>
        <authorList>
            <person name="Zhu W."/>
            <person name="Wang G."/>
        </authorList>
    </citation>
    <scope>NUCLEOTIDE SEQUENCE [LARGE SCALE GENOMIC DNA]</scope>
    <source>
        <strain evidence="2 3">KCTC 19936</strain>
    </source>
</reference>
<evidence type="ECO:0000259" key="1">
    <source>
        <dbReference type="Pfam" id="PF18029"/>
    </source>
</evidence>
<sequence length="134" mass="15330">MALLWYTTVIDCHDNAAQARWWAETLGWKIGYEDDEEVVVSPPEATEDPIDTLEEWRRQPQELVFVRVEEAKTIKNRLHIDLAPHTTQDRDAEIASLLERGATRVDVGQPADVTWTVLADPEGNEFCVLSSRDR</sequence>
<dbReference type="PANTHER" id="PTHR35908">
    <property type="entry name" value="HYPOTHETICAL FUSION PROTEIN"/>
    <property type="match status" value="1"/>
</dbReference>
<evidence type="ECO:0000313" key="3">
    <source>
        <dbReference type="Proteomes" id="UP000030002"/>
    </source>
</evidence>
<dbReference type="Pfam" id="PF18029">
    <property type="entry name" value="Glyoxalase_6"/>
    <property type="match status" value="1"/>
</dbReference>
<evidence type="ECO:0000313" key="2">
    <source>
        <dbReference type="EMBL" id="KGN33892.1"/>
    </source>
</evidence>
<dbReference type="CDD" id="cd06587">
    <property type="entry name" value="VOC"/>
    <property type="match status" value="1"/>
</dbReference>
<dbReference type="EMBL" id="AVPJ01000003">
    <property type="protein sequence ID" value="KGN33892.1"/>
    <property type="molecule type" value="Genomic_DNA"/>
</dbReference>
<gene>
    <name evidence="2" type="ORF">N802_08875</name>
</gene>
<keyword evidence="3" id="KW-1185">Reference proteome</keyword>
<protein>
    <submittedName>
        <fullName evidence="2">Glyoxalase</fullName>
    </submittedName>
</protein>
<organism evidence="2 3">
    <name type="scientific">Knoellia sinensis KCTC 19936</name>
    <dbReference type="NCBI Taxonomy" id="1385520"/>
    <lineage>
        <taxon>Bacteria</taxon>
        <taxon>Bacillati</taxon>
        <taxon>Actinomycetota</taxon>
        <taxon>Actinomycetes</taxon>
        <taxon>Micrococcales</taxon>
        <taxon>Intrasporangiaceae</taxon>
        <taxon>Knoellia</taxon>
    </lineage>
</organism>
<dbReference type="InterPro" id="IPR041581">
    <property type="entry name" value="Glyoxalase_6"/>
</dbReference>
<dbReference type="OrthoDB" id="5524593at2"/>
<name>A0A0A0JCY7_9MICO</name>
<feature type="domain" description="Glyoxalase-like" evidence="1">
    <location>
        <begin position="8"/>
        <end position="129"/>
    </location>
</feature>
<dbReference type="STRING" id="1385520.N802_08875"/>
<accession>A0A0A0JCY7</accession>
<proteinExistence type="predicted"/>
<dbReference type="SUPFAM" id="SSF54593">
    <property type="entry name" value="Glyoxalase/Bleomycin resistance protein/Dihydroxybiphenyl dioxygenase"/>
    <property type="match status" value="1"/>
</dbReference>
<dbReference type="Gene3D" id="3.10.180.10">
    <property type="entry name" value="2,3-Dihydroxybiphenyl 1,2-Dioxygenase, domain 1"/>
    <property type="match status" value="1"/>
</dbReference>
<comment type="caution">
    <text evidence="2">The sequence shown here is derived from an EMBL/GenBank/DDBJ whole genome shotgun (WGS) entry which is preliminary data.</text>
</comment>
<dbReference type="InterPro" id="IPR029068">
    <property type="entry name" value="Glyas_Bleomycin-R_OHBP_Dase"/>
</dbReference>
<dbReference type="AlphaFoldDB" id="A0A0A0JCY7"/>
<dbReference type="RefSeq" id="WP_035913655.1">
    <property type="nucleotide sequence ID" value="NZ_AVPJ01000003.1"/>
</dbReference>